<sequence>MTEVASQYTCSLLLDFPREAKKRENVVLTEEFGDSDLLAALKRDRAKLFSSNQAVYLALVQLSSRKGTLAVDLSEGAAAVQSKFREKARAFVKQCNEILALAGVKLVLERTADDKSETPTCIRWVWEGGQLVAKYNYGIGLEGLAGVMEGEKELTLHLSVRAEFNLAILD</sequence>
<accession>A0A518BFC1</accession>
<evidence type="ECO:0000313" key="1">
    <source>
        <dbReference type="EMBL" id="QDU65680.1"/>
    </source>
</evidence>
<dbReference type="EMBL" id="CP036287">
    <property type="protein sequence ID" value="QDU65680.1"/>
    <property type="molecule type" value="Genomic_DNA"/>
</dbReference>
<proteinExistence type="predicted"/>
<dbReference type="AlphaFoldDB" id="A0A518BFC1"/>
<dbReference type="KEGG" id="pbap:Pla133_07450"/>
<gene>
    <name evidence="1" type="ORF">Pla133_07450</name>
</gene>
<dbReference type="Proteomes" id="UP000316921">
    <property type="component" value="Chromosome"/>
</dbReference>
<dbReference type="RefSeq" id="WP_145062517.1">
    <property type="nucleotide sequence ID" value="NZ_CP036287.1"/>
</dbReference>
<evidence type="ECO:0000313" key="2">
    <source>
        <dbReference type="Proteomes" id="UP000316921"/>
    </source>
</evidence>
<name>A0A518BFC1_9BACT</name>
<reference evidence="1 2" key="1">
    <citation type="submission" date="2019-02" db="EMBL/GenBank/DDBJ databases">
        <title>Deep-cultivation of Planctomycetes and their phenomic and genomic characterization uncovers novel biology.</title>
        <authorList>
            <person name="Wiegand S."/>
            <person name="Jogler M."/>
            <person name="Boedeker C."/>
            <person name="Pinto D."/>
            <person name="Vollmers J."/>
            <person name="Rivas-Marin E."/>
            <person name="Kohn T."/>
            <person name="Peeters S.H."/>
            <person name="Heuer A."/>
            <person name="Rast P."/>
            <person name="Oberbeckmann S."/>
            <person name="Bunk B."/>
            <person name="Jeske O."/>
            <person name="Meyerdierks A."/>
            <person name="Storesund J.E."/>
            <person name="Kallscheuer N."/>
            <person name="Luecker S."/>
            <person name="Lage O.M."/>
            <person name="Pohl T."/>
            <person name="Merkel B.J."/>
            <person name="Hornburger P."/>
            <person name="Mueller R.-W."/>
            <person name="Bruemmer F."/>
            <person name="Labrenz M."/>
            <person name="Spormann A.M."/>
            <person name="Op den Camp H."/>
            <person name="Overmann J."/>
            <person name="Amann R."/>
            <person name="Jetten M.S.M."/>
            <person name="Mascher T."/>
            <person name="Medema M.H."/>
            <person name="Devos D.P."/>
            <person name="Kaster A.-K."/>
            <person name="Ovreas L."/>
            <person name="Rohde M."/>
            <person name="Galperin M.Y."/>
            <person name="Jogler C."/>
        </authorList>
    </citation>
    <scope>NUCLEOTIDE SEQUENCE [LARGE SCALE GENOMIC DNA]</scope>
    <source>
        <strain evidence="1 2">Pla133</strain>
    </source>
</reference>
<protein>
    <submittedName>
        <fullName evidence="1">Uncharacterized protein</fullName>
    </submittedName>
</protein>
<organism evidence="1 2">
    <name type="scientific">Engelhardtia mirabilis</name>
    <dbReference type="NCBI Taxonomy" id="2528011"/>
    <lineage>
        <taxon>Bacteria</taxon>
        <taxon>Pseudomonadati</taxon>
        <taxon>Planctomycetota</taxon>
        <taxon>Planctomycetia</taxon>
        <taxon>Planctomycetia incertae sedis</taxon>
        <taxon>Engelhardtia</taxon>
    </lineage>
</organism>
<keyword evidence="2" id="KW-1185">Reference proteome</keyword>